<dbReference type="InterPro" id="IPR001254">
    <property type="entry name" value="Trypsin_dom"/>
</dbReference>
<evidence type="ECO:0000313" key="7">
    <source>
        <dbReference type="Proteomes" id="UP001329430"/>
    </source>
</evidence>
<dbReference type="InterPro" id="IPR043504">
    <property type="entry name" value="Peptidase_S1_PA_chymotrypsin"/>
</dbReference>
<dbReference type="GO" id="GO:0006508">
    <property type="term" value="P:proteolysis"/>
    <property type="evidence" value="ECO:0007669"/>
    <property type="project" value="UniProtKB-KW"/>
</dbReference>
<dbReference type="PROSITE" id="PS50240">
    <property type="entry name" value="TRYPSIN_DOM"/>
    <property type="match status" value="2"/>
</dbReference>
<keyword evidence="2" id="KW-0378">Hydrolase</keyword>
<feature type="domain" description="Peptidase S1" evidence="5">
    <location>
        <begin position="42"/>
        <end position="244"/>
    </location>
</feature>
<sequence>MNKLDIMISFYYSIPQHKFYGGTTFAVLITGLRIAPRLDGRIVGGQAVNIEDYPYQISLTYQYYHVCGGSIIGPNKVLTAAHCTSESVSDFKIVHSSSSFLKGVKMHVASIAQHPKFNPLDLSYDVSIITLTENIKESDIAKPIKMVEADAVEGNRKAVCTGWGLHMPNSFLLDELRAVEVEEVDRMECNNSYNGAITDTMICFASGPLVVDGKQVGIVSWGYGCADPSYPGVYSHRCRHSSLYPIPPKILTARHRRHLGGLRIAPRLDGRIVGGEVVNIEDYPYQVSLKYQYFHICGGSIIGPNKVLTAAHCTSERSVSNFIIIHSSNTHTPPEGVEMRAASIAQHPKFNPLDKSYDVSIITLPENIKESDIAKPIKMVEADAVEGNRKAVCTGWGLLMPGTFLQNELRAVEVEEVDRMECNNSYNGAITDTMICFASGPLVVDGKQVGIVSWGYGCADPNYPGVYSHVAALRTFIDQN</sequence>
<dbReference type="PANTHER" id="PTHR24276:SF91">
    <property type="entry name" value="AT26814P-RELATED"/>
    <property type="match status" value="1"/>
</dbReference>
<gene>
    <name evidence="6" type="ORF">RI129_010651</name>
</gene>
<dbReference type="Pfam" id="PF00089">
    <property type="entry name" value="Trypsin"/>
    <property type="match status" value="2"/>
</dbReference>
<reference evidence="6 7" key="1">
    <citation type="journal article" date="2024" name="Insects">
        <title>An Improved Chromosome-Level Genome Assembly of the Firefly Pyrocoelia pectoralis.</title>
        <authorList>
            <person name="Fu X."/>
            <person name="Meyer-Rochow V.B."/>
            <person name="Ballantyne L."/>
            <person name="Zhu X."/>
        </authorList>
    </citation>
    <scope>NUCLEOTIDE SEQUENCE [LARGE SCALE GENOMIC DNA]</scope>
    <source>
        <strain evidence="6">XCY_ONT2</strain>
    </source>
</reference>
<proteinExistence type="predicted"/>
<dbReference type="FunFam" id="2.40.10.10:FF:000068">
    <property type="entry name" value="transmembrane protease serine 2"/>
    <property type="match status" value="2"/>
</dbReference>
<accession>A0AAN7UZ70</accession>
<dbReference type="EMBL" id="JAVRBK010000008">
    <property type="protein sequence ID" value="KAK5639840.1"/>
    <property type="molecule type" value="Genomic_DNA"/>
</dbReference>
<evidence type="ECO:0000313" key="6">
    <source>
        <dbReference type="EMBL" id="KAK5639840.1"/>
    </source>
</evidence>
<evidence type="ECO:0000256" key="4">
    <source>
        <dbReference type="ARBA" id="ARBA00023157"/>
    </source>
</evidence>
<dbReference type="GO" id="GO:0004252">
    <property type="term" value="F:serine-type endopeptidase activity"/>
    <property type="evidence" value="ECO:0007669"/>
    <property type="project" value="InterPro"/>
</dbReference>
<dbReference type="AlphaFoldDB" id="A0AAN7UZ70"/>
<comment type="caution">
    <text evidence="6">The sequence shown here is derived from an EMBL/GenBank/DDBJ whole genome shotgun (WGS) entry which is preliminary data.</text>
</comment>
<keyword evidence="4" id="KW-1015">Disulfide bond</keyword>
<dbReference type="SUPFAM" id="SSF50494">
    <property type="entry name" value="Trypsin-like serine proteases"/>
    <property type="match status" value="2"/>
</dbReference>
<evidence type="ECO:0000259" key="5">
    <source>
        <dbReference type="PROSITE" id="PS50240"/>
    </source>
</evidence>
<organism evidence="6 7">
    <name type="scientific">Pyrocoelia pectoralis</name>
    <dbReference type="NCBI Taxonomy" id="417401"/>
    <lineage>
        <taxon>Eukaryota</taxon>
        <taxon>Metazoa</taxon>
        <taxon>Ecdysozoa</taxon>
        <taxon>Arthropoda</taxon>
        <taxon>Hexapoda</taxon>
        <taxon>Insecta</taxon>
        <taxon>Pterygota</taxon>
        <taxon>Neoptera</taxon>
        <taxon>Endopterygota</taxon>
        <taxon>Coleoptera</taxon>
        <taxon>Polyphaga</taxon>
        <taxon>Elateriformia</taxon>
        <taxon>Elateroidea</taxon>
        <taxon>Lampyridae</taxon>
        <taxon>Lampyrinae</taxon>
        <taxon>Pyrocoelia</taxon>
    </lineage>
</organism>
<evidence type="ECO:0000256" key="1">
    <source>
        <dbReference type="ARBA" id="ARBA00022670"/>
    </source>
</evidence>
<evidence type="ECO:0000256" key="2">
    <source>
        <dbReference type="ARBA" id="ARBA00022801"/>
    </source>
</evidence>
<keyword evidence="7" id="KW-1185">Reference proteome</keyword>
<dbReference type="CDD" id="cd00190">
    <property type="entry name" value="Tryp_SPc"/>
    <property type="match status" value="2"/>
</dbReference>
<feature type="domain" description="Peptidase S1" evidence="5">
    <location>
        <begin position="272"/>
        <end position="480"/>
    </location>
</feature>
<dbReference type="PROSITE" id="PS00134">
    <property type="entry name" value="TRYPSIN_HIS"/>
    <property type="match status" value="2"/>
</dbReference>
<dbReference type="Proteomes" id="UP001329430">
    <property type="component" value="Chromosome 8"/>
</dbReference>
<dbReference type="SMART" id="SM00020">
    <property type="entry name" value="Tryp_SPc"/>
    <property type="match status" value="2"/>
</dbReference>
<name>A0AAN7UZ70_9COLE</name>
<dbReference type="InterPro" id="IPR050430">
    <property type="entry name" value="Peptidase_S1"/>
</dbReference>
<dbReference type="InterPro" id="IPR018114">
    <property type="entry name" value="TRYPSIN_HIS"/>
</dbReference>
<dbReference type="Gene3D" id="2.40.10.10">
    <property type="entry name" value="Trypsin-like serine proteases"/>
    <property type="match status" value="2"/>
</dbReference>
<evidence type="ECO:0000256" key="3">
    <source>
        <dbReference type="ARBA" id="ARBA00022825"/>
    </source>
</evidence>
<dbReference type="InterPro" id="IPR009003">
    <property type="entry name" value="Peptidase_S1_PA"/>
</dbReference>
<keyword evidence="1" id="KW-0645">Protease</keyword>
<protein>
    <recommendedName>
        <fullName evidence="5">Peptidase S1 domain-containing protein</fullName>
    </recommendedName>
</protein>
<dbReference type="PANTHER" id="PTHR24276">
    <property type="entry name" value="POLYSERASE-RELATED"/>
    <property type="match status" value="1"/>
</dbReference>
<keyword evidence="3" id="KW-0720">Serine protease</keyword>